<evidence type="ECO:0000256" key="1">
    <source>
        <dbReference type="SAM" id="MobiDB-lite"/>
    </source>
</evidence>
<dbReference type="AlphaFoldDB" id="A0A0E9NM43"/>
<feature type="region of interest" description="Disordered" evidence="1">
    <location>
        <begin position="185"/>
        <end position="291"/>
    </location>
</feature>
<feature type="compositionally biased region" description="Low complexity" evidence="1">
    <location>
        <begin position="233"/>
        <end position="259"/>
    </location>
</feature>
<gene>
    <name evidence="2" type="ORF">G7K_4892-t1</name>
</gene>
<feature type="compositionally biased region" description="Polar residues" evidence="1">
    <location>
        <begin position="217"/>
        <end position="232"/>
    </location>
</feature>
<protein>
    <submittedName>
        <fullName evidence="2">Uncharacterized protein</fullName>
    </submittedName>
</protein>
<organism evidence="2 3">
    <name type="scientific">Saitoella complicata (strain BCRC 22490 / CBS 7301 / JCM 7358 / NBRC 10748 / NRRL Y-17804)</name>
    <dbReference type="NCBI Taxonomy" id="698492"/>
    <lineage>
        <taxon>Eukaryota</taxon>
        <taxon>Fungi</taxon>
        <taxon>Dikarya</taxon>
        <taxon>Ascomycota</taxon>
        <taxon>Taphrinomycotina</taxon>
        <taxon>Taphrinomycotina incertae sedis</taxon>
        <taxon>Saitoella</taxon>
    </lineage>
</organism>
<keyword evidence="3" id="KW-1185">Reference proteome</keyword>
<dbReference type="EMBL" id="BACD03000036">
    <property type="protein sequence ID" value="GAO50771.1"/>
    <property type="molecule type" value="Genomic_DNA"/>
</dbReference>
<accession>A0A0E9NM43</accession>
<name>A0A0E9NM43_SAICN</name>
<reference evidence="2 3" key="2">
    <citation type="journal article" date="2014" name="J. Gen. Appl. Microbiol.">
        <title>The early diverging ascomycetous budding yeast Saitoella complicata has three histone deacetylases belonging to the Clr6, Hos2, and Rpd3 lineages.</title>
        <authorList>
            <person name="Nishida H."/>
            <person name="Matsumoto T."/>
            <person name="Kondo S."/>
            <person name="Hamamoto M."/>
            <person name="Yoshikawa H."/>
        </authorList>
    </citation>
    <scope>NUCLEOTIDE SEQUENCE [LARGE SCALE GENOMIC DNA]</scope>
    <source>
        <strain evidence="2 3">NRRL Y-17804</strain>
    </source>
</reference>
<reference evidence="2 3" key="1">
    <citation type="journal article" date="2011" name="J. Gen. Appl. Microbiol.">
        <title>Draft genome sequencing of the enigmatic yeast Saitoella complicata.</title>
        <authorList>
            <person name="Nishida H."/>
            <person name="Hamamoto M."/>
            <person name="Sugiyama J."/>
        </authorList>
    </citation>
    <scope>NUCLEOTIDE SEQUENCE [LARGE SCALE GENOMIC DNA]</scope>
    <source>
        <strain evidence="2 3">NRRL Y-17804</strain>
    </source>
</reference>
<comment type="caution">
    <text evidence="2">The sequence shown here is derived from an EMBL/GenBank/DDBJ whole genome shotgun (WGS) entry which is preliminary data.</text>
</comment>
<proteinExistence type="predicted"/>
<dbReference type="Proteomes" id="UP000033140">
    <property type="component" value="Unassembled WGS sequence"/>
</dbReference>
<evidence type="ECO:0000313" key="3">
    <source>
        <dbReference type="Proteomes" id="UP000033140"/>
    </source>
</evidence>
<feature type="compositionally biased region" description="Polar residues" evidence="1">
    <location>
        <begin position="260"/>
        <end position="281"/>
    </location>
</feature>
<evidence type="ECO:0000313" key="2">
    <source>
        <dbReference type="EMBL" id="GAO50771.1"/>
    </source>
</evidence>
<dbReference type="STRING" id="698492.A0A0E9NM43"/>
<reference evidence="2 3" key="3">
    <citation type="journal article" date="2015" name="Genome Announc.">
        <title>Draft Genome Sequence of the Archiascomycetous Yeast Saitoella complicata.</title>
        <authorList>
            <person name="Yamauchi K."/>
            <person name="Kondo S."/>
            <person name="Hamamoto M."/>
            <person name="Takahashi Y."/>
            <person name="Ogura Y."/>
            <person name="Hayashi T."/>
            <person name="Nishida H."/>
        </authorList>
    </citation>
    <scope>NUCLEOTIDE SEQUENCE [LARGE SCALE GENOMIC DNA]</scope>
    <source>
        <strain evidence="2 3">NRRL Y-17804</strain>
    </source>
</reference>
<feature type="compositionally biased region" description="Low complexity" evidence="1">
    <location>
        <begin position="186"/>
        <end position="216"/>
    </location>
</feature>
<sequence length="291" mass="31648">MGFTVNQDSYACQARQDYACQRSLVDGDLGLKRLPLGGRHTMCSSLCVSCYVSTMSVVETWRRASLPPLSLRSHGQESIWFTLKVGPHAACSAFWLSISVPQLLSQSEISIRTPLLAAQLPTSSPHHPQYLFTETPLVHTNLYHTSIIMKFSFVLAAAALTGSVLVASSPVPVTADLGIHADTQHSEQGQYGQSQYDQGNGKQQPKQQPNDGKQQPSNGKQQPNDGKQQPNDGKQQPNNGKQQPNNGKQQPNNGKQQPNDGKQQPNDGKQQPNDGKQSSGGKPQYGDKKGH</sequence>